<organism evidence="2 5">
    <name type="scientific">Streptacidiphilus alkalitolerans</name>
    <dbReference type="NCBI Taxonomy" id="3342712"/>
    <lineage>
        <taxon>Bacteria</taxon>
        <taxon>Bacillati</taxon>
        <taxon>Actinomycetota</taxon>
        <taxon>Actinomycetes</taxon>
        <taxon>Kitasatosporales</taxon>
        <taxon>Streptomycetaceae</taxon>
        <taxon>Streptacidiphilus</taxon>
    </lineage>
</organism>
<feature type="transmembrane region" description="Helical" evidence="1">
    <location>
        <begin position="12"/>
        <end position="32"/>
    </location>
</feature>
<dbReference type="Proteomes" id="UP001592582">
    <property type="component" value="Unassembled WGS sequence"/>
</dbReference>
<name>A0ABV6V9Z0_9ACTN</name>
<keyword evidence="1" id="KW-0472">Membrane</keyword>
<reference evidence="4 5" key="1">
    <citation type="submission" date="2024-09" db="EMBL/GenBank/DDBJ databases">
        <authorList>
            <person name="Lee S.D."/>
        </authorList>
    </citation>
    <scope>NUCLEOTIDE SEQUENCE [LARGE SCALE GENOMIC DNA]</scope>
    <source>
        <strain evidence="2 5">N1-1</strain>
        <strain evidence="3 4">N1-3</strain>
    </source>
</reference>
<dbReference type="RefSeq" id="WP_380508389.1">
    <property type="nucleotide sequence ID" value="NZ_JBHEZX010000005.1"/>
</dbReference>
<evidence type="ECO:0000313" key="2">
    <source>
        <dbReference type="EMBL" id="MFC1410550.1"/>
    </source>
</evidence>
<comment type="caution">
    <text evidence="2">The sequence shown here is derived from an EMBL/GenBank/DDBJ whole genome shotgun (WGS) entry which is preliminary data.</text>
</comment>
<keyword evidence="1" id="KW-0812">Transmembrane</keyword>
<dbReference type="Proteomes" id="UP001592530">
    <property type="component" value="Unassembled WGS sequence"/>
</dbReference>
<proteinExistence type="predicted"/>
<keyword evidence="1" id="KW-1133">Transmembrane helix</keyword>
<feature type="transmembrane region" description="Helical" evidence="1">
    <location>
        <begin position="44"/>
        <end position="67"/>
    </location>
</feature>
<accession>A0ABV6V9Z0</accession>
<dbReference type="EMBL" id="JBHEZX010000005">
    <property type="protein sequence ID" value="MFC1410550.1"/>
    <property type="molecule type" value="Genomic_DNA"/>
</dbReference>
<dbReference type="EMBL" id="JBHEZY010000003">
    <property type="protein sequence ID" value="MFC1431213.1"/>
    <property type="molecule type" value="Genomic_DNA"/>
</dbReference>
<feature type="transmembrane region" description="Helical" evidence="1">
    <location>
        <begin position="131"/>
        <end position="153"/>
    </location>
</feature>
<protein>
    <recommendedName>
        <fullName evidence="6">DUF4386 family protein</fullName>
    </recommendedName>
</protein>
<evidence type="ECO:0008006" key="6">
    <source>
        <dbReference type="Google" id="ProtNLM"/>
    </source>
</evidence>
<evidence type="ECO:0000256" key="1">
    <source>
        <dbReference type="SAM" id="Phobius"/>
    </source>
</evidence>
<sequence>MTYQIPTSARQLTVTGASLLAAPLFMTGYGAVRLLSGHRAPGAAWTAGHLLLILGLLCFVPIVLYLRRLAAEQGTARRLTANAAAAATLLGVCSVLGQAVVDIYVASVSVDHAAMNVRFHRFQSHPGVEPLLYTVLPLFFYLGLVVLTAVLALGRPRLTALRIPVLVLLGTVVMAVSLDLLPLGGLVFAAAFGPLGLAMLTEARTPQSAVPSTTPARTRV</sequence>
<feature type="transmembrane region" description="Helical" evidence="1">
    <location>
        <begin position="165"/>
        <end position="192"/>
    </location>
</feature>
<evidence type="ECO:0000313" key="5">
    <source>
        <dbReference type="Proteomes" id="UP001592582"/>
    </source>
</evidence>
<evidence type="ECO:0000313" key="4">
    <source>
        <dbReference type="Proteomes" id="UP001592530"/>
    </source>
</evidence>
<keyword evidence="5" id="KW-1185">Reference proteome</keyword>
<feature type="transmembrane region" description="Helical" evidence="1">
    <location>
        <begin position="79"/>
        <end position="101"/>
    </location>
</feature>
<gene>
    <name evidence="3" type="ORF">ACEZDB_11190</name>
    <name evidence="2" type="ORF">ACEZDG_14885</name>
</gene>
<evidence type="ECO:0000313" key="3">
    <source>
        <dbReference type="EMBL" id="MFC1431213.1"/>
    </source>
</evidence>